<accession>W4QG38</accession>
<comment type="caution">
    <text evidence="2">The sequence shown here is derived from an EMBL/GenBank/DDBJ whole genome shotgun (WGS) entry which is preliminary data.</text>
</comment>
<reference evidence="2" key="1">
    <citation type="journal article" date="2014" name="Genome Announc.">
        <title>Draft Genome Sequences of Three Alkaliphilic Bacillus Strains, Bacillus wakoensis JCM 9140T, Bacillus akibai JCM 9157T, and Bacillus hemicellulosilyticus JCM 9152T.</title>
        <authorList>
            <person name="Yuki M."/>
            <person name="Oshima K."/>
            <person name="Suda W."/>
            <person name="Oshida Y."/>
            <person name="Kitamura K."/>
            <person name="Iida T."/>
            <person name="Hattori M."/>
            <person name="Ohkuma M."/>
        </authorList>
    </citation>
    <scope>NUCLEOTIDE SEQUENCE [LARGE SCALE GENOMIC DNA]</scope>
    <source>
        <strain evidence="2">JCM 9152</strain>
    </source>
</reference>
<feature type="transmembrane region" description="Helical" evidence="1">
    <location>
        <begin position="20"/>
        <end position="43"/>
    </location>
</feature>
<evidence type="ECO:0000313" key="3">
    <source>
        <dbReference type="Proteomes" id="UP000018895"/>
    </source>
</evidence>
<protein>
    <submittedName>
        <fullName evidence="2">Uncharacterized protein</fullName>
    </submittedName>
</protein>
<keyword evidence="1" id="KW-0472">Membrane</keyword>
<dbReference type="Proteomes" id="UP000018895">
    <property type="component" value="Unassembled WGS sequence"/>
</dbReference>
<sequence>MTTTKESVSSHAGISNPAIFGANVSFLVLAILTLFTFVLAFFIKYDKPAHINDEDELNEKASEES</sequence>
<organism evidence="2 3">
    <name type="scientific">Halalkalibacter hemicellulosilyticusJCM 9152</name>
    <dbReference type="NCBI Taxonomy" id="1236971"/>
    <lineage>
        <taxon>Bacteria</taxon>
        <taxon>Bacillati</taxon>
        <taxon>Bacillota</taxon>
        <taxon>Bacilli</taxon>
        <taxon>Bacillales</taxon>
        <taxon>Bacillaceae</taxon>
        <taxon>Halalkalibacter</taxon>
    </lineage>
</organism>
<dbReference type="STRING" id="1236971.JCM9152_2479"/>
<keyword evidence="3" id="KW-1185">Reference proteome</keyword>
<evidence type="ECO:0000256" key="1">
    <source>
        <dbReference type="SAM" id="Phobius"/>
    </source>
</evidence>
<name>W4QG38_9BACI</name>
<keyword evidence="1" id="KW-0812">Transmembrane</keyword>
<evidence type="ECO:0000313" key="2">
    <source>
        <dbReference type="EMBL" id="GAE31041.1"/>
    </source>
</evidence>
<gene>
    <name evidence="2" type="ORF">JCM9152_2479</name>
</gene>
<keyword evidence="1" id="KW-1133">Transmembrane helix</keyword>
<proteinExistence type="predicted"/>
<dbReference type="EMBL" id="BAUU01000015">
    <property type="protein sequence ID" value="GAE31041.1"/>
    <property type="molecule type" value="Genomic_DNA"/>
</dbReference>
<dbReference type="AlphaFoldDB" id="W4QG38"/>